<feature type="coiled-coil region" evidence="2">
    <location>
        <begin position="103"/>
        <end position="130"/>
    </location>
</feature>
<dbReference type="PANTHER" id="PTHR30469:SF15">
    <property type="entry name" value="HLYD FAMILY OF SECRETION PROTEINS"/>
    <property type="match status" value="1"/>
</dbReference>
<dbReference type="InterPro" id="IPR058637">
    <property type="entry name" value="YknX-like_C"/>
</dbReference>
<evidence type="ECO:0000259" key="5">
    <source>
        <dbReference type="Pfam" id="PF25954"/>
    </source>
</evidence>
<dbReference type="InterPro" id="IPR058792">
    <property type="entry name" value="Beta-barrel_RND_2"/>
</dbReference>
<evidence type="ECO:0000256" key="4">
    <source>
        <dbReference type="SAM" id="SignalP"/>
    </source>
</evidence>
<feature type="domain" description="CusB-like beta-barrel" evidence="5">
    <location>
        <begin position="203"/>
        <end position="275"/>
    </location>
</feature>
<keyword evidence="4" id="KW-0732">Signal</keyword>
<dbReference type="Proteomes" id="UP000502260">
    <property type="component" value="Chromosome"/>
</dbReference>
<dbReference type="Gene3D" id="2.40.420.20">
    <property type="match status" value="1"/>
</dbReference>
<dbReference type="EMBL" id="AP022853">
    <property type="protein sequence ID" value="BCB27338.1"/>
    <property type="molecule type" value="Genomic_DNA"/>
</dbReference>
<dbReference type="GO" id="GO:0015562">
    <property type="term" value="F:efflux transmembrane transporter activity"/>
    <property type="evidence" value="ECO:0007669"/>
    <property type="project" value="TreeGrafter"/>
</dbReference>
<organism evidence="7 8">
    <name type="scientific">Sulfurimicrobium lacus</name>
    <dbReference type="NCBI Taxonomy" id="2715678"/>
    <lineage>
        <taxon>Bacteria</taxon>
        <taxon>Pseudomonadati</taxon>
        <taxon>Pseudomonadota</taxon>
        <taxon>Betaproteobacteria</taxon>
        <taxon>Nitrosomonadales</taxon>
        <taxon>Sulfuricellaceae</taxon>
        <taxon>Sulfurimicrobium</taxon>
    </lineage>
</organism>
<dbReference type="AlphaFoldDB" id="A0A6F8VC90"/>
<dbReference type="PROSITE" id="PS51257">
    <property type="entry name" value="PROKAR_LIPOPROTEIN"/>
    <property type="match status" value="1"/>
</dbReference>
<evidence type="ECO:0000313" key="8">
    <source>
        <dbReference type="Proteomes" id="UP000502260"/>
    </source>
</evidence>
<dbReference type="Gene3D" id="1.10.287.470">
    <property type="entry name" value="Helix hairpin bin"/>
    <property type="match status" value="1"/>
</dbReference>
<dbReference type="RefSeq" id="WP_173064772.1">
    <property type="nucleotide sequence ID" value="NZ_AP022853.1"/>
</dbReference>
<dbReference type="Pfam" id="PF25989">
    <property type="entry name" value="YknX_C"/>
    <property type="match status" value="1"/>
</dbReference>
<evidence type="ECO:0000256" key="3">
    <source>
        <dbReference type="SAM" id="MobiDB-lite"/>
    </source>
</evidence>
<evidence type="ECO:0000256" key="1">
    <source>
        <dbReference type="ARBA" id="ARBA00009477"/>
    </source>
</evidence>
<feature type="chain" id="PRO_5026112001" evidence="4">
    <location>
        <begin position="24"/>
        <end position="376"/>
    </location>
</feature>
<dbReference type="Gene3D" id="2.40.50.100">
    <property type="match status" value="1"/>
</dbReference>
<dbReference type="Gene3D" id="2.40.30.170">
    <property type="match status" value="1"/>
</dbReference>
<sequence length="376" mass="39179">MKSNRNFARPPLAAGLIFLLALGACGKAENAAAPAKAVEKAAPVRVEIVKKAPLLLTIALTGSVEAGRIAQLASPAEGPICCTKVREGDAVGKGQAVLNLGRREGATALVASLNEDLKKEEDNLARTRRLVETGALPGEQLDIAAANAIRARAQLAKARETTQDYAVVAPWAGVVSKVKVRDGDFVAPRAPLAEIYDPGSLMVRFAVPEQEAASLALGMKAQVELDAYSGKRFAASITRLYPYLDTRTHTRTAEVTIADAPKLLPGMFARAYLVKETIADAITVPAYSLVAVPGGGFAAFVVKDGKAVRRKVETGIEVDGRVRIVSGLDAGDKLIVAGQEKLKDGAAVKLPDTGAKKAGDAAKTSTDAATAKAAQP</sequence>
<proteinExistence type="inferred from homology"/>
<feature type="domain" description="YknX-like C-terminal permuted SH3-like" evidence="6">
    <location>
        <begin position="282"/>
        <end position="349"/>
    </location>
</feature>
<dbReference type="Pfam" id="PF25954">
    <property type="entry name" value="Beta-barrel_RND_2"/>
    <property type="match status" value="1"/>
</dbReference>
<dbReference type="GO" id="GO:1990281">
    <property type="term" value="C:efflux pump complex"/>
    <property type="evidence" value="ECO:0007669"/>
    <property type="project" value="TreeGrafter"/>
</dbReference>
<keyword evidence="2" id="KW-0175">Coiled coil</keyword>
<protein>
    <submittedName>
        <fullName evidence="7">RND transporter</fullName>
    </submittedName>
</protein>
<evidence type="ECO:0000256" key="2">
    <source>
        <dbReference type="SAM" id="Coils"/>
    </source>
</evidence>
<feature type="signal peptide" evidence="4">
    <location>
        <begin position="1"/>
        <end position="23"/>
    </location>
</feature>
<accession>A0A6F8VC90</accession>
<feature type="region of interest" description="Disordered" evidence="3">
    <location>
        <begin position="351"/>
        <end position="376"/>
    </location>
</feature>
<dbReference type="SUPFAM" id="SSF111369">
    <property type="entry name" value="HlyD-like secretion proteins"/>
    <property type="match status" value="1"/>
</dbReference>
<keyword evidence="8" id="KW-1185">Reference proteome</keyword>
<dbReference type="InterPro" id="IPR006143">
    <property type="entry name" value="RND_pump_MFP"/>
</dbReference>
<gene>
    <name evidence="7" type="ORF">SKTS_22240</name>
</gene>
<reference evidence="8" key="1">
    <citation type="submission" date="2020-03" db="EMBL/GenBank/DDBJ databases">
        <title>Complete genome sequence of sulfur-oxidizing bacterium skT11.</title>
        <authorList>
            <person name="Kanda M."/>
            <person name="Kojima H."/>
            <person name="Fukui M."/>
        </authorList>
    </citation>
    <scope>NUCLEOTIDE SEQUENCE [LARGE SCALE GENOMIC DNA]</scope>
    <source>
        <strain evidence="8">skT11</strain>
    </source>
</reference>
<dbReference type="PANTHER" id="PTHR30469">
    <property type="entry name" value="MULTIDRUG RESISTANCE PROTEIN MDTA"/>
    <property type="match status" value="1"/>
</dbReference>
<name>A0A6F8VC90_9PROT</name>
<comment type="similarity">
    <text evidence="1">Belongs to the membrane fusion protein (MFP) (TC 8.A.1) family.</text>
</comment>
<feature type="compositionally biased region" description="Low complexity" evidence="3">
    <location>
        <begin position="361"/>
        <end position="376"/>
    </location>
</feature>
<dbReference type="NCBIfam" id="TIGR01730">
    <property type="entry name" value="RND_mfp"/>
    <property type="match status" value="1"/>
</dbReference>
<evidence type="ECO:0000313" key="7">
    <source>
        <dbReference type="EMBL" id="BCB27338.1"/>
    </source>
</evidence>
<dbReference type="KEGG" id="slac:SKTS_22240"/>
<evidence type="ECO:0000259" key="6">
    <source>
        <dbReference type="Pfam" id="PF25989"/>
    </source>
</evidence>